<organism evidence="1">
    <name type="scientific">Brassica napus</name>
    <name type="common">Rape</name>
    <dbReference type="NCBI Taxonomy" id="3708"/>
    <lineage>
        <taxon>Eukaryota</taxon>
        <taxon>Viridiplantae</taxon>
        <taxon>Streptophyta</taxon>
        <taxon>Embryophyta</taxon>
        <taxon>Tracheophyta</taxon>
        <taxon>Spermatophyta</taxon>
        <taxon>Magnoliopsida</taxon>
        <taxon>eudicotyledons</taxon>
        <taxon>Gunneridae</taxon>
        <taxon>Pentapetalae</taxon>
        <taxon>rosids</taxon>
        <taxon>malvids</taxon>
        <taxon>Brassicales</taxon>
        <taxon>Brassicaceae</taxon>
        <taxon>Brassiceae</taxon>
        <taxon>Brassica</taxon>
    </lineage>
</organism>
<protein>
    <submittedName>
        <fullName evidence="1">(rape) hypothetical protein</fullName>
    </submittedName>
</protein>
<dbReference type="Proteomes" id="UP001295469">
    <property type="component" value="Chromosome A03"/>
</dbReference>
<name>A0A816W363_BRANA</name>
<reference evidence="1" key="1">
    <citation type="submission" date="2021-01" db="EMBL/GenBank/DDBJ databases">
        <authorList>
            <consortium name="Genoscope - CEA"/>
            <person name="William W."/>
        </authorList>
    </citation>
    <scope>NUCLEOTIDE SEQUENCE</scope>
</reference>
<evidence type="ECO:0000313" key="1">
    <source>
        <dbReference type="EMBL" id="CAF2129954.1"/>
    </source>
</evidence>
<dbReference type="EMBL" id="HG994357">
    <property type="protein sequence ID" value="CAF2129954.1"/>
    <property type="molecule type" value="Genomic_DNA"/>
</dbReference>
<sequence length="242" mass="27975">MDLKLKQWWAELTNILYTVEHNSSTVQWQKEPALYLFFPKDVYVVEVVDETLYFTQETFPSPRPPELYQDESLCCFFNREEINFPHDPGETFQKKGVKSIMAVDILLGINQNWSSDRRMIKKDTAGQPVKLSEPAIGQGRDTAQIGARPHSTELKGNLELQMIIDFTKNLDVSHLEFSIMQEEWSDQSQQAQYLEALEAGRWSVESFSQRKSTQQKQGLRTSTTLRTRLFLKSGVMLRGPFS</sequence>
<accession>A0A816W363</accession>
<proteinExistence type="predicted"/>
<gene>
    <name evidence="1" type="ORF">DARMORV10_A03P49480.1</name>
</gene>
<dbReference type="AlphaFoldDB" id="A0A816W363"/>